<reference evidence="2 3" key="1">
    <citation type="submission" date="2016-08" db="EMBL/GenBank/DDBJ databases">
        <title>A Parts List for Fungal Cellulosomes Revealed by Comparative Genomics.</title>
        <authorList>
            <consortium name="DOE Joint Genome Institute"/>
            <person name="Haitjema C.H."/>
            <person name="Gilmore S.P."/>
            <person name="Henske J.K."/>
            <person name="Solomon K.V."/>
            <person name="De Groot R."/>
            <person name="Kuo A."/>
            <person name="Mondo S.J."/>
            <person name="Salamov A.A."/>
            <person name="Labutti K."/>
            <person name="Zhao Z."/>
            <person name="Chiniquy J."/>
            <person name="Barry K."/>
            <person name="Brewer H.M."/>
            <person name="Purvine S.O."/>
            <person name="Wright A.T."/>
            <person name="Boxma B."/>
            <person name="Van Alen T."/>
            <person name="Hackstein J.H."/>
            <person name="Baker S.E."/>
            <person name="Grigoriev I.V."/>
            <person name="O'Malley M.A."/>
        </authorList>
    </citation>
    <scope>NUCLEOTIDE SEQUENCE [LARGE SCALE GENOMIC DNA]</scope>
    <source>
        <strain evidence="2 3">S4</strain>
    </source>
</reference>
<evidence type="ECO:0000313" key="2">
    <source>
        <dbReference type="EMBL" id="ORX77851.1"/>
    </source>
</evidence>
<dbReference type="OrthoDB" id="9999687at2759"/>
<gene>
    <name evidence="2" type="ORF">BCR32DRAFT_295365</name>
</gene>
<feature type="transmembrane region" description="Helical" evidence="1">
    <location>
        <begin position="33"/>
        <end position="50"/>
    </location>
</feature>
<evidence type="ECO:0000313" key="3">
    <source>
        <dbReference type="Proteomes" id="UP000193944"/>
    </source>
</evidence>
<dbReference type="InterPro" id="IPR014509">
    <property type="entry name" value="YjdF-like"/>
</dbReference>
<dbReference type="Proteomes" id="UP000193944">
    <property type="component" value="Unassembled WGS sequence"/>
</dbReference>
<keyword evidence="1" id="KW-0812">Transmembrane</keyword>
<feature type="transmembrane region" description="Helical" evidence="1">
    <location>
        <begin position="134"/>
        <end position="152"/>
    </location>
</feature>
<comment type="caution">
    <text evidence="2">The sequence shown here is derived from an EMBL/GenBank/DDBJ whole genome shotgun (WGS) entry which is preliminary data.</text>
</comment>
<dbReference type="InterPro" id="IPR058534">
    <property type="entry name" value="YjdF"/>
</dbReference>
<feature type="transmembrane region" description="Helical" evidence="1">
    <location>
        <begin position="7"/>
        <end position="27"/>
    </location>
</feature>
<sequence>MTVRNNKYIFPCIIFVLMAFFLIISVIDIKDTMLTWILESFPVVIALIILPLTVKRFRLTNLLYSLIFIHSLVLVYGAHYSYSEVPLGFWLSNIFGWKRNNYDKIGHLMQGFCPVMIAREIISRCTPLKRGGWLAFLSWCVAMTVSALYEIFEWLASEMSPGGTHSFLGTQGYIYDTQSDMGCCAVGAALALLILTHLHNRQLTNLEKQEKEDINENTINNNNDNNLV</sequence>
<dbReference type="Pfam" id="PF09997">
    <property type="entry name" value="DUF2238"/>
    <property type="match status" value="1"/>
</dbReference>
<keyword evidence="1" id="KW-1133">Transmembrane helix</keyword>
<dbReference type="PIRSF" id="PIRSF020606">
    <property type="entry name" value="UCP020606"/>
    <property type="match status" value="1"/>
</dbReference>
<organism evidence="2 3">
    <name type="scientific">Anaeromyces robustus</name>
    <dbReference type="NCBI Taxonomy" id="1754192"/>
    <lineage>
        <taxon>Eukaryota</taxon>
        <taxon>Fungi</taxon>
        <taxon>Fungi incertae sedis</taxon>
        <taxon>Chytridiomycota</taxon>
        <taxon>Chytridiomycota incertae sedis</taxon>
        <taxon>Neocallimastigomycetes</taxon>
        <taxon>Neocallimastigales</taxon>
        <taxon>Neocallimastigaceae</taxon>
        <taxon>Anaeromyces</taxon>
    </lineage>
</organism>
<proteinExistence type="predicted"/>
<keyword evidence="3" id="KW-1185">Reference proteome</keyword>
<accession>A0A1Y1WWB7</accession>
<feature type="transmembrane region" description="Helical" evidence="1">
    <location>
        <begin position="62"/>
        <end position="82"/>
    </location>
</feature>
<evidence type="ECO:0000256" key="1">
    <source>
        <dbReference type="SAM" id="Phobius"/>
    </source>
</evidence>
<feature type="transmembrane region" description="Helical" evidence="1">
    <location>
        <begin position="172"/>
        <end position="195"/>
    </location>
</feature>
<reference evidence="2 3" key="2">
    <citation type="submission" date="2016-08" db="EMBL/GenBank/DDBJ databases">
        <title>Pervasive Adenine N6-methylation of Active Genes in Fungi.</title>
        <authorList>
            <consortium name="DOE Joint Genome Institute"/>
            <person name="Mondo S.J."/>
            <person name="Dannebaum R.O."/>
            <person name="Kuo R.C."/>
            <person name="Labutti K."/>
            <person name="Haridas S."/>
            <person name="Kuo A."/>
            <person name="Salamov A."/>
            <person name="Ahrendt S.R."/>
            <person name="Lipzen A."/>
            <person name="Sullivan W."/>
            <person name="Andreopoulos W.B."/>
            <person name="Clum A."/>
            <person name="Lindquist E."/>
            <person name="Daum C."/>
            <person name="Ramamoorthy G.K."/>
            <person name="Gryganskyi A."/>
            <person name="Culley D."/>
            <person name="Magnuson J.K."/>
            <person name="James T.Y."/>
            <person name="O'Malley M.A."/>
            <person name="Stajich J.E."/>
            <person name="Spatafora J.W."/>
            <person name="Visel A."/>
            <person name="Grigoriev I.V."/>
        </authorList>
    </citation>
    <scope>NUCLEOTIDE SEQUENCE [LARGE SCALE GENOMIC DNA]</scope>
    <source>
        <strain evidence="2 3">S4</strain>
    </source>
</reference>
<keyword evidence="1" id="KW-0472">Membrane</keyword>
<dbReference type="AlphaFoldDB" id="A0A1Y1WWB7"/>
<name>A0A1Y1WWB7_9FUNG</name>
<feature type="transmembrane region" description="Helical" evidence="1">
    <location>
        <begin position="105"/>
        <end position="122"/>
    </location>
</feature>
<protein>
    <submittedName>
        <fullName evidence="2">Membrane protein</fullName>
    </submittedName>
</protein>
<dbReference type="EMBL" id="MCFG01000232">
    <property type="protein sequence ID" value="ORX77851.1"/>
    <property type="molecule type" value="Genomic_DNA"/>
</dbReference>